<dbReference type="AlphaFoldDB" id="A0A395LYZ3"/>
<evidence type="ECO:0000313" key="3">
    <source>
        <dbReference type="EMBL" id="RFM23725.1"/>
    </source>
</evidence>
<keyword evidence="2" id="KW-0732">Signal</keyword>
<dbReference type="EMBL" id="PHFL01000059">
    <property type="protein sequence ID" value="RFM23725.1"/>
    <property type="molecule type" value="Genomic_DNA"/>
</dbReference>
<gene>
    <name evidence="3" type="ORF">D0433_09360</name>
</gene>
<evidence type="ECO:0000313" key="4">
    <source>
        <dbReference type="Proteomes" id="UP000266389"/>
    </source>
</evidence>
<accession>A0A395LYZ3</accession>
<keyword evidence="1" id="KW-0812">Transmembrane</keyword>
<dbReference type="SUPFAM" id="SSF103473">
    <property type="entry name" value="MFS general substrate transporter"/>
    <property type="match status" value="1"/>
</dbReference>
<protein>
    <recommendedName>
        <fullName evidence="5">Cytochrome b561 domain-containing protein</fullName>
    </recommendedName>
</protein>
<reference evidence="3 4" key="1">
    <citation type="journal article" date="2011" name="ISME J.">
        <title>Community ecology of hot spring cyanobacterial mats: predominant populations and their functional potential.</title>
        <authorList>
            <person name="Klatt C.G."/>
            <person name="Wood J.M."/>
            <person name="Rusch D.B."/>
            <person name="Bateson M.M."/>
            <person name="Hamamura N."/>
            <person name="Heidelberg J.F."/>
            <person name="Grossman A.R."/>
            <person name="Bhaya D."/>
            <person name="Cohan F.M."/>
            <person name="Kuhl M."/>
            <person name="Bryant D.A."/>
            <person name="Ward D.M."/>
        </authorList>
    </citation>
    <scope>NUCLEOTIDE SEQUENCE [LARGE SCALE GENOMIC DNA]</scope>
    <source>
        <strain evidence="3">OS</strain>
    </source>
</reference>
<feature type="transmembrane region" description="Helical" evidence="1">
    <location>
        <begin position="162"/>
        <end position="180"/>
    </location>
</feature>
<feature type="chain" id="PRO_5017427078" description="Cytochrome b561 domain-containing protein" evidence="2">
    <location>
        <begin position="27"/>
        <end position="253"/>
    </location>
</feature>
<comment type="caution">
    <text evidence="3">The sequence shown here is derived from an EMBL/GenBank/DDBJ whole genome shotgun (WGS) entry which is preliminary data.</text>
</comment>
<evidence type="ECO:0000256" key="2">
    <source>
        <dbReference type="SAM" id="SignalP"/>
    </source>
</evidence>
<feature type="transmembrane region" description="Helical" evidence="1">
    <location>
        <begin position="121"/>
        <end position="141"/>
    </location>
</feature>
<evidence type="ECO:0000256" key="1">
    <source>
        <dbReference type="SAM" id="Phobius"/>
    </source>
</evidence>
<proteinExistence type="predicted"/>
<keyword evidence="1" id="KW-0472">Membrane</keyword>
<keyword evidence="1" id="KW-1133">Transmembrane helix</keyword>
<feature type="transmembrane region" description="Helical" evidence="1">
    <location>
        <begin position="200"/>
        <end position="220"/>
    </location>
</feature>
<name>A0A395LYZ3_9BACT</name>
<dbReference type="Proteomes" id="UP000266389">
    <property type="component" value="Unassembled WGS sequence"/>
</dbReference>
<feature type="transmembrane region" description="Helical" evidence="1">
    <location>
        <begin position="232"/>
        <end position="251"/>
    </location>
</feature>
<sequence>MSMLWLNRCVSGIVLFCAFSCADVHAQFKRNLTTQIFAPSSSFQMPSTWAEVLPSSDSYLHDSTRAETPMRALKLLPDHLTIFESVLWGSTGVFRGFSPLTPEARRRELDFRRTMLSTHQVLGFATLALMTASVVFGQILLNDYEALRFEEALRNRQTHRTLSIITFGTYMSTAAMSTFAPPPLIRRDEWNTVSTHKLLAIFHFSGMVAQPILAIMASNSRDLEQIRTLRRAHQIVGYFTLAVLAAAMLTLTF</sequence>
<evidence type="ECO:0008006" key="5">
    <source>
        <dbReference type="Google" id="ProtNLM"/>
    </source>
</evidence>
<dbReference type="InterPro" id="IPR036259">
    <property type="entry name" value="MFS_trans_sf"/>
</dbReference>
<feature type="signal peptide" evidence="2">
    <location>
        <begin position="1"/>
        <end position="26"/>
    </location>
</feature>
<organism evidence="3 4">
    <name type="scientific">Candidatus Thermochlorobacter aerophilus</name>
    <dbReference type="NCBI Taxonomy" id="1868324"/>
    <lineage>
        <taxon>Bacteria</taxon>
        <taxon>Pseudomonadati</taxon>
        <taxon>Chlorobiota</taxon>
        <taxon>Chlorobiia</taxon>
        <taxon>Chlorobiales</taxon>
        <taxon>Candidatus Thermochlorobacteriaceae</taxon>
        <taxon>Candidatus Thermochlorobacter</taxon>
    </lineage>
</organism>